<dbReference type="AlphaFoldDB" id="A0AAN9VBK0"/>
<dbReference type="PANTHER" id="PTHR11785:SF240">
    <property type="entry name" value="LD25378P"/>
    <property type="match status" value="1"/>
</dbReference>
<feature type="transmembrane region" description="Helical" evidence="8">
    <location>
        <begin position="223"/>
        <end position="245"/>
    </location>
</feature>
<dbReference type="EMBL" id="JAZDUA010000396">
    <property type="protein sequence ID" value="KAK7793230.1"/>
    <property type="molecule type" value="Genomic_DNA"/>
</dbReference>
<keyword evidence="6 8" id="KW-1133">Transmembrane helix</keyword>
<feature type="transmembrane region" description="Helical" evidence="8">
    <location>
        <begin position="352"/>
        <end position="371"/>
    </location>
</feature>
<dbReference type="Pfam" id="PF13520">
    <property type="entry name" value="AA_permease_2"/>
    <property type="match status" value="1"/>
</dbReference>
<organism evidence="9 10">
    <name type="scientific">Gryllus longicercus</name>
    <dbReference type="NCBI Taxonomy" id="2509291"/>
    <lineage>
        <taxon>Eukaryota</taxon>
        <taxon>Metazoa</taxon>
        <taxon>Ecdysozoa</taxon>
        <taxon>Arthropoda</taxon>
        <taxon>Hexapoda</taxon>
        <taxon>Insecta</taxon>
        <taxon>Pterygota</taxon>
        <taxon>Neoptera</taxon>
        <taxon>Polyneoptera</taxon>
        <taxon>Orthoptera</taxon>
        <taxon>Ensifera</taxon>
        <taxon>Gryllidea</taxon>
        <taxon>Grylloidea</taxon>
        <taxon>Gryllidae</taxon>
        <taxon>Gryllinae</taxon>
        <taxon>Gryllus</taxon>
    </lineage>
</organism>
<comment type="caution">
    <text evidence="9">The sequence shown here is derived from an EMBL/GenBank/DDBJ whole genome shotgun (WGS) entry which is preliminary data.</text>
</comment>
<name>A0AAN9VBK0_9ORTH</name>
<feature type="transmembrane region" description="Helical" evidence="8">
    <location>
        <begin position="306"/>
        <end position="332"/>
    </location>
</feature>
<evidence type="ECO:0000256" key="1">
    <source>
        <dbReference type="ARBA" id="ARBA00004651"/>
    </source>
</evidence>
<dbReference type="FunFam" id="1.20.1740.10:FF:000003">
    <property type="entry name" value="Y+L amino acid transporter 1 isoform X1"/>
    <property type="match status" value="1"/>
</dbReference>
<feature type="transmembrane region" description="Helical" evidence="8">
    <location>
        <begin position="257"/>
        <end position="280"/>
    </location>
</feature>
<reference evidence="9 10" key="1">
    <citation type="submission" date="2024-03" db="EMBL/GenBank/DDBJ databases">
        <title>The genome assembly and annotation of the cricket Gryllus longicercus Weissman &amp; Gray.</title>
        <authorList>
            <person name="Szrajer S."/>
            <person name="Gray D."/>
            <person name="Ylla G."/>
        </authorList>
    </citation>
    <scope>NUCLEOTIDE SEQUENCE [LARGE SCALE GENOMIC DNA]</scope>
    <source>
        <strain evidence="9">DAG 2021-001</strain>
        <tissue evidence="9">Whole body minus gut</tissue>
    </source>
</reference>
<evidence type="ECO:0008006" key="11">
    <source>
        <dbReference type="Google" id="ProtNLM"/>
    </source>
</evidence>
<keyword evidence="10" id="KW-1185">Reference proteome</keyword>
<dbReference type="InterPro" id="IPR050598">
    <property type="entry name" value="AminoAcid_Transporter"/>
</dbReference>
<evidence type="ECO:0000256" key="8">
    <source>
        <dbReference type="SAM" id="Phobius"/>
    </source>
</evidence>
<dbReference type="PIRSF" id="PIRSF006060">
    <property type="entry name" value="AA_transporter"/>
    <property type="match status" value="1"/>
</dbReference>
<evidence type="ECO:0000256" key="2">
    <source>
        <dbReference type="ARBA" id="ARBA00007040"/>
    </source>
</evidence>
<feature type="transmembrane region" description="Helical" evidence="8">
    <location>
        <begin position="110"/>
        <end position="133"/>
    </location>
</feature>
<keyword evidence="5 8" id="KW-0812">Transmembrane</keyword>
<keyword evidence="3" id="KW-0813">Transport</keyword>
<feature type="transmembrane region" description="Helical" evidence="8">
    <location>
        <begin position="377"/>
        <end position="400"/>
    </location>
</feature>
<evidence type="ECO:0000256" key="7">
    <source>
        <dbReference type="ARBA" id="ARBA00023136"/>
    </source>
</evidence>
<accession>A0AAN9VBK0</accession>
<feature type="transmembrane region" description="Helical" evidence="8">
    <location>
        <begin position="439"/>
        <end position="459"/>
    </location>
</feature>
<evidence type="ECO:0000313" key="10">
    <source>
        <dbReference type="Proteomes" id="UP001378592"/>
    </source>
</evidence>
<evidence type="ECO:0000256" key="4">
    <source>
        <dbReference type="ARBA" id="ARBA00022475"/>
    </source>
</evidence>
<evidence type="ECO:0000313" key="9">
    <source>
        <dbReference type="EMBL" id="KAK7793230.1"/>
    </source>
</evidence>
<dbReference type="EMBL" id="JAZDUA010000396">
    <property type="protein sequence ID" value="KAK7793232.1"/>
    <property type="molecule type" value="Genomic_DNA"/>
</dbReference>
<protein>
    <recommendedName>
        <fullName evidence="11">Large neutral amino acids transporter small subunit 2</fullName>
    </recommendedName>
</protein>
<feature type="transmembrane region" description="Helical" evidence="8">
    <location>
        <begin position="185"/>
        <end position="203"/>
    </location>
</feature>
<comment type="similarity">
    <text evidence="2">Belongs to the amino acid-polyamine-organocation (APC) superfamily. L-type amino acid transporter (LAT) (TC 2.A.3.8) family.</text>
</comment>
<dbReference type="InterPro" id="IPR002293">
    <property type="entry name" value="AA/rel_permease1"/>
</dbReference>
<dbReference type="Gene3D" id="1.20.1740.10">
    <property type="entry name" value="Amino acid/polyamine transporter I"/>
    <property type="match status" value="1"/>
</dbReference>
<gene>
    <name evidence="9" type="ORF">R5R35_005080</name>
</gene>
<feature type="transmembrane region" description="Helical" evidence="8">
    <location>
        <begin position="33"/>
        <end position="53"/>
    </location>
</feature>
<keyword evidence="4" id="KW-1003">Cell membrane</keyword>
<comment type="subcellular location">
    <subcellularLocation>
        <location evidence="1">Cell membrane</location>
        <topology evidence="1">Multi-pass membrane protein</topology>
    </subcellularLocation>
</comment>
<dbReference type="GO" id="GO:0015179">
    <property type="term" value="F:L-amino acid transmembrane transporter activity"/>
    <property type="evidence" value="ECO:0007669"/>
    <property type="project" value="TreeGrafter"/>
</dbReference>
<dbReference type="PANTHER" id="PTHR11785">
    <property type="entry name" value="AMINO ACID TRANSPORTER"/>
    <property type="match status" value="1"/>
</dbReference>
<sequence length="491" mass="54030">MTLKNDRVAASEKDALRGGEASKSEGVKLKKELGLLDGVAIIVGVIIGAGIFVSPKGVLQNSGSVGLSLIIWVLSGLLSTIGALCYAELGTMIPKSGGDYAYISEAFGPLPAFLYLWVALFIIVPTGNAITALTFAQYILQPIWLTCEPPTEAIRLIAAVITCLLTVINCYNVKWATRVQDIFTGTKILALIIIIIAGLYALFAYGSPNFDRPMSGSTVEPGYIALAFYSGLFSYSGWNYLNFVTEELKDPYRNLPRAIWISMPTVTTIYVLANIAYVAVLSQDELLSSSAVAVTFGEKMLGVMSWIMPFSVACSTFGALNGAIFASSRLFFVGARQGHLPQAIALINVKRFTPIPSLVFLCIITLVLLIIKDIYVLINYLSFVEGLFTTFSVSGLLWLRFRKPDMERPIKINIIFPIIFFIICLFLVTFPCYVSPWEVSVGLIMIVSGIPMYFIFIYWQNKPRWIEKASETLNLLCARTFMCVLEDQPAA</sequence>
<evidence type="ECO:0000256" key="6">
    <source>
        <dbReference type="ARBA" id="ARBA00022989"/>
    </source>
</evidence>
<feature type="transmembrane region" description="Helical" evidence="8">
    <location>
        <begin position="65"/>
        <end position="89"/>
    </location>
</feature>
<evidence type="ECO:0000256" key="3">
    <source>
        <dbReference type="ARBA" id="ARBA00022448"/>
    </source>
</evidence>
<feature type="transmembrane region" description="Helical" evidence="8">
    <location>
        <begin position="153"/>
        <end position="173"/>
    </location>
</feature>
<dbReference type="GO" id="GO:0005886">
    <property type="term" value="C:plasma membrane"/>
    <property type="evidence" value="ECO:0007669"/>
    <property type="project" value="UniProtKB-SubCell"/>
</dbReference>
<keyword evidence="7 8" id="KW-0472">Membrane</keyword>
<feature type="transmembrane region" description="Helical" evidence="8">
    <location>
        <begin position="412"/>
        <end position="433"/>
    </location>
</feature>
<dbReference type="Proteomes" id="UP001378592">
    <property type="component" value="Unassembled WGS sequence"/>
</dbReference>
<evidence type="ECO:0000256" key="5">
    <source>
        <dbReference type="ARBA" id="ARBA00022692"/>
    </source>
</evidence>
<proteinExistence type="inferred from homology"/>